<organism evidence="3 4">
    <name type="scientific">bacterium (Candidatus Blackallbacteria) CG17_big_fil_post_rev_8_21_14_2_50_48_46</name>
    <dbReference type="NCBI Taxonomy" id="2014261"/>
    <lineage>
        <taxon>Bacteria</taxon>
        <taxon>Candidatus Blackallbacteria</taxon>
    </lineage>
</organism>
<dbReference type="AlphaFoldDB" id="A0A2M7FXA0"/>
<dbReference type="PANTHER" id="PTHR36304">
    <property type="entry name" value="DOMAIN GTPASE-ACTIVATING PROTEIN, PUTATIVE-RELATED-RELATED"/>
    <property type="match status" value="1"/>
</dbReference>
<evidence type="ECO:0000256" key="1">
    <source>
        <dbReference type="PROSITE-ProRule" id="PRU00169"/>
    </source>
</evidence>
<dbReference type="PROSITE" id="PS50110">
    <property type="entry name" value="RESPONSE_REGULATORY"/>
    <property type="match status" value="1"/>
</dbReference>
<comment type="caution">
    <text evidence="1">Lacks conserved residue(s) required for the propagation of feature annotation.</text>
</comment>
<dbReference type="Gene3D" id="3.40.50.2300">
    <property type="match status" value="1"/>
</dbReference>
<dbReference type="EMBL" id="PFFQ01000066">
    <property type="protein sequence ID" value="PIW13888.1"/>
    <property type="molecule type" value="Genomic_DNA"/>
</dbReference>
<dbReference type="InterPro" id="IPR011006">
    <property type="entry name" value="CheY-like_superfamily"/>
</dbReference>
<reference evidence="3 4" key="1">
    <citation type="submission" date="2017-09" db="EMBL/GenBank/DDBJ databases">
        <title>Depth-based differentiation of microbial function through sediment-hosted aquifers and enrichment of novel symbionts in the deep terrestrial subsurface.</title>
        <authorList>
            <person name="Probst A.J."/>
            <person name="Ladd B."/>
            <person name="Jarett J.K."/>
            <person name="Geller-Mcgrath D.E."/>
            <person name="Sieber C.M."/>
            <person name="Emerson J.B."/>
            <person name="Anantharaman K."/>
            <person name="Thomas B.C."/>
            <person name="Malmstrom R."/>
            <person name="Stieglmeier M."/>
            <person name="Klingl A."/>
            <person name="Woyke T."/>
            <person name="Ryan C.M."/>
            <person name="Banfield J.F."/>
        </authorList>
    </citation>
    <scope>NUCLEOTIDE SEQUENCE [LARGE SCALE GENOMIC DNA]</scope>
    <source>
        <strain evidence="3">CG17_big_fil_post_rev_8_21_14_2_50_48_46</strain>
    </source>
</reference>
<gene>
    <name evidence="3" type="ORF">COW36_24800</name>
</gene>
<dbReference type="InterPro" id="IPR001789">
    <property type="entry name" value="Sig_transdc_resp-reg_receiver"/>
</dbReference>
<evidence type="ECO:0000313" key="4">
    <source>
        <dbReference type="Proteomes" id="UP000231019"/>
    </source>
</evidence>
<feature type="domain" description="Response regulatory" evidence="2">
    <location>
        <begin position="4"/>
        <end position="118"/>
    </location>
</feature>
<evidence type="ECO:0000313" key="3">
    <source>
        <dbReference type="EMBL" id="PIW13888.1"/>
    </source>
</evidence>
<dbReference type="Proteomes" id="UP000231019">
    <property type="component" value="Unassembled WGS sequence"/>
</dbReference>
<proteinExistence type="predicted"/>
<dbReference type="PANTHER" id="PTHR36304:SF4">
    <property type="entry name" value="DUF4388 DOMAIN-CONTAINING PROTEIN"/>
    <property type="match status" value="1"/>
</dbReference>
<dbReference type="GO" id="GO:0000160">
    <property type="term" value="P:phosphorelay signal transduction system"/>
    <property type="evidence" value="ECO:0007669"/>
    <property type="project" value="InterPro"/>
</dbReference>
<dbReference type="InterPro" id="IPR025497">
    <property type="entry name" value="PatA-like_N"/>
</dbReference>
<evidence type="ECO:0000259" key="2">
    <source>
        <dbReference type="PROSITE" id="PS50110"/>
    </source>
</evidence>
<dbReference type="SUPFAM" id="SSF52172">
    <property type="entry name" value="CheY-like"/>
    <property type="match status" value="1"/>
</dbReference>
<accession>A0A2M7FXA0</accession>
<protein>
    <recommendedName>
        <fullName evidence="2">Response regulatory domain-containing protein</fullName>
    </recommendedName>
</protein>
<dbReference type="CDD" id="cd00156">
    <property type="entry name" value="REC"/>
    <property type="match status" value="1"/>
</dbReference>
<dbReference type="Pfam" id="PF00072">
    <property type="entry name" value="Response_reg"/>
    <property type="match status" value="1"/>
</dbReference>
<comment type="caution">
    <text evidence="3">The sequence shown here is derived from an EMBL/GenBank/DDBJ whole genome shotgun (WGS) entry which is preliminary data.</text>
</comment>
<sequence>MSISLLVVSPSYSIREMLARYLPYEEYTVYTAESAEKALFFFEKMPIDAVVIELKLQSSSGLDLLDWMGQHHPNIHPVMICDDEDEDLIELIRTRKASYLLKKKLNLLQFRTKLQSMCKFKRGLTYQFNQVSIFELVKLVSFSGRDYHLYLTSPQTHQEGLIYFGQGKVQHAMYGELTGEKAFYEIMKMKRGLFSELQVMETDDEVITSSLDQLMANSALILDEKSGPAQAQLPPTSCLIVSEDKYLPVFLGELFRFHQESVLVTNWVTTFESVQEQLMKNPELLILDSDMESLKAKKVLDFIDGNYLDTRVILIGAHLQASLSQTLKHPNVVRFFLREQYQELAELIEQTYLAQHFSGELLDLALFGVLQIFSYFRHPRLLEVTDYFSGQAGQIFISDGEVLHATFGDYIGRDALKKILQVNYGVFRQEAYWEPVTKSLNIPFNRLMMHLSRFVDENNPYQMARDLLLQNGEVITIRSDKIQAPSSK</sequence>
<dbReference type="Pfam" id="PF14332">
    <property type="entry name" value="DUF4388"/>
    <property type="match status" value="2"/>
</dbReference>
<dbReference type="SMART" id="SM00448">
    <property type="entry name" value="REC"/>
    <property type="match status" value="1"/>
</dbReference>
<name>A0A2M7FXA0_9BACT</name>